<organism evidence="1 2">
    <name type="scientific">Saccharolobus islandicus (strain Y.G.57.14 / Yellowstone #1)</name>
    <name type="common">Sulfolobus islandicus</name>
    <dbReference type="NCBI Taxonomy" id="439386"/>
    <lineage>
        <taxon>Archaea</taxon>
        <taxon>Thermoproteota</taxon>
        <taxon>Thermoprotei</taxon>
        <taxon>Sulfolobales</taxon>
        <taxon>Sulfolobaceae</taxon>
        <taxon>Saccharolobus</taxon>
    </lineage>
</organism>
<dbReference type="HOGENOM" id="CLU_1718293_0_0_2"/>
<dbReference type="AlphaFoldDB" id="C3N6Q5"/>
<sequence>MVANYSNLVYVHDIIQTIIVYNPNFVMTLLQANADDWARKIIGIKYSSKEVKLPNDRAIDALYIATDAELKSLCIGFEVKSGNGIDKDQLTEELEGLRELRSCDKSYLIVIASREPDISLENTYYIPLSAFLPKIKEVLGLVSRFVKEFEKRD</sequence>
<dbReference type="GeneID" id="7806152"/>
<evidence type="ECO:0000313" key="1">
    <source>
        <dbReference type="EMBL" id="ACP45899.1"/>
    </source>
</evidence>
<proteinExistence type="predicted"/>
<evidence type="ECO:0008006" key="3">
    <source>
        <dbReference type="Google" id="ProtNLM"/>
    </source>
</evidence>
<name>C3N6Q5_SACI7</name>
<gene>
    <name evidence="1" type="ordered locus">YG5714_1639</name>
</gene>
<reference evidence="1 2" key="1">
    <citation type="journal article" date="2009" name="Proc. Natl. Acad. Sci. U.S.A.">
        <title>Biogeography of the Sulfolobus islandicus pan-genome.</title>
        <authorList>
            <person name="Reno M.L."/>
            <person name="Held N.L."/>
            <person name="Fields C.J."/>
            <person name="Burke P.V."/>
            <person name="Whitaker R.J."/>
        </authorList>
    </citation>
    <scope>NUCLEOTIDE SEQUENCE [LARGE SCALE GENOMIC DNA]</scope>
    <source>
        <strain evidence="2">Y.G.57.14 / Yellowstone #1</strain>
    </source>
</reference>
<dbReference type="EMBL" id="CP001403">
    <property type="protein sequence ID" value="ACP45899.1"/>
    <property type="molecule type" value="Genomic_DNA"/>
</dbReference>
<dbReference type="Proteomes" id="UP000002308">
    <property type="component" value="Chromosome"/>
</dbReference>
<dbReference type="RefSeq" id="WP_012716273.1">
    <property type="nucleotide sequence ID" value="NC_012622.1"/>
</dbReference>
<protein>
    <recommendedName>
        <fullName evidence="3">DUF4143 domain-containing protein</fullName>
    </recommendedName>
</protein>
<accession>C3N6Q5</accession>
<evidence type="ECO:0000313" key="2">
    <source>
        <dbReference type="Proteomes" id="UP000002308"/>
    </source>
</evidence>
<dbReference type="KEGG" id="siy:YG5714_1639"/>